<dbReference type="SUPFAM" id="SSF141571">
    <property type="entry name" value="Pentapeptide repeat-like"/>
    <property type="match status" value="1"/>
</dbReference>
<comment type="caution">
    <text evidence="4">The sequence shown here is derived from an EMBL/GenBank/DDBJ whole genome shotgun (WGS) entry which is preliminary data.</text>
</comment>
<reference evidence="4 5" key="1">
    <citation type="submission" date="2022-04" db="EMBL/GenBank/DDBJ databases">
        <title>Positive selection, recombination, and allopatry shape intraspecific diversity of widespread and dominant cyanobacteria.</title>
        <authorList>
            <person name="Wei J."/>
            <person name="Shu W."/>
            <person name="Hu C."/>
        </authorList>
    </citation>
    <scope>NUCLEOTIDE SEQUENCE [LARGE SCALE GENOMIC DNA]</scope>
    <source>
        <strain evidence="4 5">GB2-A5</strain>
    </source>
</reference>
<keyword evidence="3" id="KW-1133">Transmembrane helix</keyword>
<dbReference type="InterPro" id="IPR001646">
    <property type="entry name" value="5peptide_repeat"/>
</dbReference>
<evidence type="ECO:0000256" key="2">
    <source>
        <dbReference type="SAM" id="MobiDB-lite"/>
    </source>
</evidence>
<dbReference type="Proteomes" id="UP001442494">
    <property type="component" value="Unassembled WGS sequence"/>
</dbReference>
<feature type="region of interest" description="Disordered" evidence="2">
    <location>
        <begin position="423"/>
        <end position="448"/>
    </location>
</feature>
<feature type="transmembrane region" description="Helical" evidence="3">
    <location>
        <begin position="73"/>
        <end position="94"/>
    </location>
</feature>
<dbReference type="EMBL" id="JAMPKK010000017">
    <property type="protein sequence ID" value="MEP0864789.1"/>
    <property type="molecule type" value="Genomic_DNA"/>
</dbReference>
<name>A0ABV0JNV7_9CYAN</name>
<organism evidence="4 5">
    <name type="scientific">Funiculus sociatus GB2-A5</name>
    <dbReference type="NCBI Taxonomy" id="2933946"/>
    <lineage>
        <taxon>Bacteria</taxon>
        <taxon>Bacillati</taxon>
        <taxon>Cyanobacteriota</taxon>
        <taxon>Cyanophyceae</taxon>
        <taxon>Coleofasciculales</taxon>
        <taxon>Coleofasciculaceae</taxon>
        <taxon>Funiculus</taxon>
    </lineage>
</organism>
<protein>
    <submittedName>
        <fullName evidence="4">Pentapeptide repeat-containing protein</fullName>
    </submittedName>
</protein>
<sequence length="448" mass="49250">MGWNENKTGEQSNGLKIEVAIFILLIIGAIVISGFWLGVGWPDELPDNFSNLLTVEAVKEYLDYKERLRAARLQFLTTIAASLGAIGVVFNLYYTGKREEAFNKSAIAANKSAEAALENAKAANKSAEAALENAKAAQDKQITERFTKAVEQLASQEIAVRLGGIYALERIAKDSDKDHWTIMEVLTAFVREPPPLKVPLEEEKPLLELPPHIQKIKDDKPPKKLRIDIQAALTVIGRRNCKNEEENQRLDLHNTDIRGADLSGANLKKANLNAAILEGAILVKADLEEAYLMGANLKKADLNTAILDSAILTQANLEGAYLTGANLKKAWLEEAILKRTELSFADLKEAQLIKADLEGAILIEAKLEDAKLKDANLQGTDLSEANLQRANFIQANLQGANLSDTNLQGARLKRAINLESDQIERANGDNKTSLPDHLKAPEHWIESD</sequence>
<dbReference type="Pfam" id="PF00805">
    <property type="entry name" value="Pentapeptide"/>
    <property type="match status" value="3"/>
</dbReference>
<gene>
    <name evidence="4" type="ORF">NDI37_09945</name>
</gene>
<proteinExistence type="predicted"/>
<evidence type="ECO:0000256" key="3">
    <source>
        <dbReference type="SAM" id="Phobius"/>
    </source>
</evidence>
<dbReference type="PANTHER" id="PTHR14136">
    <property type="entry name" value="BTB_POZ DOMAIN-CONTAINING PROTEIN KCTD9"/>
    <property type="match status" value="1"/>
</dbReference>
<keyword evidence="1" id="KW-0175">Coiled coil</keyword>
<feature type="coiled-coil region" evidence="1">
    <location>
        <begin position="103"/>
        <end position="144"/>
    </location>
</feature>
<evidence type="ECO:0000313" key="5">
    <source>
        <dbReference type="Proteomes" id="UP001442494"/>
    </source>
</evidence>
<keyword evidence="3" id="KW-0472">Membrane</keyword>
<dbReference type="InterPro" id="IPR051082">
    <property type="entry name" value="Pentapeptide-BTB/POZ_domain"/>
</dbReference>
<evidence type="ECO:0000313" key="4">
    <source>
        <dbReference type="EMBL" id="MEP0864789.1"/>
    </source>
</evidence>
<dbReference type="PANTHER" id="PTHR14136:SF17">
    <property type="entry name" value="BTB_POZ DOMAIN-CONTAINING PROTEIN KCTD9"/>
    <property type="match status" value="1"/>
</dbReference>
<feature type="transmembrane region" description="Helical" evidence="3">
    <location>
        <begin position="21"/>
        <end position="41"/>
    </location>
</feature>
<evidence type="ECO:0000256" key="1">
    <source>
        <dbReference type="SAM" id="Coils"/>
    </source>
</evidence>
<keyword evidence="5" id="KW-1185">Reference proteome</keyword>
<keyword evidence="3" id="KW-0812">Transmembrane</keyword>
<dbReference type="Gene3D" id="2.160.20.80">
    <property type="entry name" value="E3 ubiquitin-protein ligase SopA"/>
    <property type="match status" value="1"/>
</dbReference>
<accession>A0ABV0JNV7</accession>